<dbReference type="GO" id="GO:0008270">
    <property type="term" value="F:zinc ion binding"/>
    <property type="evidence" value="ECO:0007669"/>
    <property type="project" value="InterPro"/>
</dbReference>
<reference evidence="4 5" key="1">
    <citation type="submission" date="2014-04" db="EMBL/GenBank/DDBJ databases">
        <authorList>
            <consortium name="DOE Joint Genome Institute"/>
            <person name="Kuo A."/>
            <person name="Martino E."/>
            <person name="Perotto S."/>
            <person name="Kohler A."/>
            <person name="Nagy L.G."/>
            <person name="Floudas D."/>
            <person name="Copeland A."/>
            <person name="Barry K.W."/>
            <person name="Cichocki N."/>
            <person name="Veneault-Fourrey C."/>
            <person name="LaButti K."/>
            <person name="Lindquist E.A."/>
            <person name="Lipzen A."/>
            <person name="Lundell T."/>
            <person name="Morin E."/>
            <person name="Murat C."/>
            <person name="Sun H."/>
            <person name="Tunlid A."/>
            <person name="Henrissat B."/>
            <person name="Grigoriev I.V."/>
            <person name="Hibbett D.S."/>
            <person name="Martin F."/>
            <person name="Nordberg H.P."/>
            <person name="Cantor M.N."/>
            <person name="Hua S.X."/>
        </authorList>
    </citation>
    <scope>NUCLEOTIDE SEQUENCE [LARGE SCALE GENOMIC DNA]</scope>
    <source>
        <strain evidence="4 5">Zn</strain>
    </source>
</reference>
<dbReference type="OrthoDB" id="4222821at2759"/>
<keyword evidence="5" id="KW-1185">Reference proteome</keyword>
<reference evidence="5" key="2">
    <citation type="submission" date="2015-01" db="EMBL/GenBank/DDBJ databases">
        <title>Evolutionary Origins and Diversification of the Mycorrhizal Mutualists.</title>
        <authorList>
            <consortium name="DOE Joint Genome Institute"/>
            <consortium name="Mycorrhizal Genomics Consortium"/>
            <person name="Kohler A."/>
            <person name="Kuo A."/>
            <person name="Nagy L.G."/>
            <person name="Floudas D."/>
            <person name="Copeland A."/>
            <person name="Barry K.W."/>
            <person name="Cichocki N."/>
            <person name="Veneault-Fourrey C."/>
            <person name="LaButti K."/>
            <person name="Lindquist E.A."/>
            <person name="Lipzen A."/>
            <person name="Lundell T."/>
            <person name="Morin E."/>
            <person name="Murat C."/>
            <person name="Riley R."/>
            <person name="Ohm R."/>
            <person name="Sun H."/>
            <person name="Tunlid A."/>
            <person name="Henrissat B."/>
            <person name="Grigoriev I.V."/>
            <person name="Hibbett D.S."/>
            <person name="Martin F."/>
        </authorList>
    </citation>
    <scope>NUCLEOTIDE SEQUENCE [LARGE SCALE GENOMIC DNA]</scope>
    <source>
        <strain evidence="5">Zn</strain>
    </source>
</reference>
<dbReference type="EMBL" id="KN832870">
    <property type="protein sequence ID" value="KIN06914.1"/>
    <property type="molecule type" value="Genomic_DNA"/>
</dbReference>
<feature type="region of interest" description="Disordered" evidence="2">
    <location>
        <begin position="246"/>
        <end position="324"/>
    </location>
</feature>
<dbReference type="InterPro" id="IPR036864">
    <property type="entry name" value="Zn2-C6_fun-type_DNA-bd_sf"/>
</dbReference>
<dbReference type="CDD" id="cd00067">
    <property type="entry name" value="GAL4"/>
    <property type="match status" value="1"/>
</dbReference>
<feature type="compositionally biased region" description="Low complexity" evidence="2">
    <location>
        <begin position="145"/>
        <end position="163"/>
    </location>
</feature>
<evidence type="ECO:0000256" key="1">
    <source>
        <dbReference type="ARBA" id="ARBA00023242"/>
    </source>
</evidence>
<dbReference type="SMART" id="SM00066">
    <property type="entry name" value="GAL4"/>
    <property type="match status" value="1"/>
</dbReference>
<feature type="region of interest" description="Disordered" evidence="2">
    <location>
        <begin position="71"/>
        <end position="91"/>
    </location>
</feature>
<dbReference type="PROSITE" id="PS50048">
    <property type="entry name" value="ZN2_CY6_FUNGAL_2"/>
    <property type="match status" value="1"/>
</dbReference>
<evidence type="ECO:0000313" key="5">
    <source>
        <dbReference type="Proteomes" id="UP000054321"/>
    </source>
</evidence>
<protein>
    <recommendedName>
        <fullName evidence="3">Zn(2)-C6 fungal-type domain-containing protein</fullName>
    </recommendedName>
</protein>
<dbReference type="GO" id="GO:0000981">
    <property type="term" value="F:DNA-binding transcription factor activity, RNA polymerase II-specific"/>
    <property type="evidence" value="ECO:0007669"/>
    <property type="project" value="InterPro"/>
</dbReference>
<sequence>MPTPRAPKRQSCDRCYVQKLRCSRQGPGGGDQCARCFRQNAACVYSARLPKGRRPSTHRPAVAPLDLAHARTGTGSRHEVHTPRTEQGLPGTAMFLDKWPWDLDPSWPGPDLGWGGSLSSSTNDPPPAPGTSRHHQPGSGVGIDSAAPAASALAPSGQASSPSAARGCIAQLSELLSRLSSAFGVVQRGLEPTGSSALVTELAFDSVATLLLSPPNSQPTTPATYSPWHDTFSASHQLLEILQHLQRASESDASSSSSSCSSSYHSHSHSHSHSQPVTSLNPLPSAPAPTPRSRSPGPSPITDFPPAQAHPPLHTHQHRHQRGNSDAVVHHLILACHSLLLNIYSPLLVALQRDAASTASAAEGLGFLAPSLVDVRLVLVVHLTTYMIDRLHNGVHAYLSMCGGDLNTTPMTRQTTVDLEAEIQERLIRLRRTLHI</sequence>
<evidence type="ECO:0000313" key="4">
    <source>
        <dbReference type="EMBL" id="KIN06914.1"/>
    </source>
</evidence>
<feature type="compositionally biased region" description="Low complexity" evidence="2">
    <location>
        <begin position="251"/>
        <end position="265"/>
    </location>
</feature>
<proteinExistence type="predicted"/>
<feature type="compositionally biased region" description="Basic residues" evidence="2">
    <location>
        <begin position="313"/>
        <end position="322"/>
    </location>
</feature>
<dbReference type="STRING" id="913774.A0A0C3D6G0"/>
<dbReference type="HOGENOM" id="CLU_023130_1_0_1"/>
<dbReference type="InterPro" id="IPR001138">
    <property type="entry name" value="Zn2Cys6_DnaBD"/>
</dbReference>
<feature type="domain" description="Zn(2)-C6 fungal-type" evidence="3">
    <location>
        <begin position="11"/>
        <end position="45"/>
    </location>
</feature>
<dbReference type="InParanoid" id="A0A0C3D6G0"/>
<dbReference type="SUPFAM" id="SSF57701">
    <property type="entry name" value="Zn2/Cys6 DNA-binding domain"/>
    <property type="match status" value="1"/>
</dbReference>
<evidence type="ECO:0000259" key="3">
    <source>
        <dbReference type="PROSITE" id="PS50048"/>
    </source>
</evidence>
<organism evidence="4 5">
    <name type="scientific">Oidiodendron maius (strain Zn)</name>
    <dbReference type="NCBI Taxonomy" id="913774"/>
    <lineage>
        <taxon>Eukaryota</taxon>
        <taxon>Fungi</taxon>
        <taxon>Dikarya</taxon>
        <taxon>Ascomycota</taxon>
        <taxon>Pezizomycotina</taxon>
        <taxon>Leotiomycetes</taxon>
        <taxon>Leotiomycetes incertae sedis</taxon>
        <taxon>Myxotrichaceae</taxon>
        <taxon>Oidiodendron</taxon>
    </lineage>
</organism>
<dbReference type="Proteomes" id="UP000054321">
    <property type="component" value="Unassembled WGS sequence"/>
</dbReference>
<gene>
    <name evidence="4" type="ORF">OIDMADRAFT_46831</name>
</gene>
<dbReference type="AlphaFoldDB" id="A0A0C3D6G0"/>
<dbReference type="Gene3D" id="4.10.240.10">
    <property type="entry name" value="Zn(2)-C6 fungal-type DNA-binding domain"/>
    <property type="match status" value="1"/>
</dbReference>
<evidence type="ECO:0000256" key="2">
    <source>
        <dbReference type="SAM" id="MobiDB-lite"/>
    </source>
</evidence>
<feature type="region of interest" description="Disordered" evidence="2">
    <location>
        <begin position="110"/>
        <end position="163"/>
    </location>
</feature>
<name>A0A0C3D6G0_OIDMZ</name>
<accession>A0A0C3D6G0</accession>
<dbReference type="Pfam" id="PF00172">
    <property type="entry name" value="Zn_clus"/>
    <property type="match status" value="1"/>
</dbReference>
<keyword evidence="1" id="KW-0539">Nucleus</keyword>